<organism evidence="2">
    <name type="scientific">Amphimedon queenslandica</name>
    <name type="common">Sponge</name>
    <dbReference type="NCBI Taxonomy" id="400682"/>
    <lineage>
        <taxon>Eukaryota</taxon>
        <taxon>Metazoa</taxon>
        <taxon>Porifera</taxon>
        <taxon>Demospongiae</taxon>
        <taxon>Heteroscleromorpha</taxon>
        <taxon>Haplosclerida</taxon>
        <taxon>Niphatidae</taxon>
        <taxon>Amphimedon</taxon>
    </lineage>
</organism>
<name>A0A1X7SEI9_AMPQE</name>
<evidence type="ECO:0000256" key="1">
    <source>
        <dbReference type="SAM" id="MobiDB-lite"/>
    </source>
</evidence>
<sequence>LFLIQGDKPQLINWEKYGLRIGIQKKSLLSSETVEAAVVALVGGEFQFPPNTVLVSAVYAVSLSKPLLKRLILEIQHCIDLTGRPALSRHLKFAIAPVSTSSLPYQFSIVKGGEFKPDSWYGSIQRKEFCLVSIVGEKFLSESSTNGDESEEEEEEEQEEQAEEETEEEVEDGNSDSSSDSDKTKDPPGGSSRGQGESTSNEGVEEEGETGGEPLHEEGNEEQDNERVEESKDHEEPQHEEATAPIPCTEISSDVTSKVVVSTGIVENMAYAGL</sequence>
<dbReference type="EnsemblMetazoa" id="Aqu2.1.00467_001">
    <property type="protein sequence ID" value="Aqu2.1.00467_001"/>
    <property type="gene ID" value="Aqu2.1.00467"/>
</dbReference>
<dbReference type="eggNOG" id="ENOG502TCXC">
    <property type="taxonomic scope" value="Eukaryota"/>
</dbReference>
<reference evidence="2" key="1">
    <citation type="submission" date="2017-05" db="UniProtKB">
        <authorList>
            <consortium name="EnsemblMetazoa"/>
        </authorList>
    </citation>
    <scope>IDENTIFICATION</scope>
</reference>
<accession>A0A1X7SEI9</accession>
<feature type="compositionally biased region" description="Acidic residues" evidence="1">
    <location>
        <begin position="148"/>
        <end position="174"/>
    </location>
</feature>
<proteinExistence type="predicted"/>
<dbReference type="InParanoid" id="A0A1X7SEI9"/>
<evidence type="ECO:0000313" key="2">
    <source>
        <dbReference type="EnsemblMetazoa" id="Aqu2.1.00467_001"/>
    </source>
</evidence>
<feature type="compositionally biased region" description="Basic and acidic residues" evidence="1">
    <location>
        <begin position="225"/>
        <end position="242"/>
    </location>
</feature>
<dbReference type="AlphaFoldDB" id="A0A1X7SEI9"/>
<feature type="region of interest" description="Disordered" evidence="1">
    <location>
        <begin position="141"/>
        <end position="250"/>
    </location>
</feature>
<protein>
    <submittedName>
        <fullName evidence="2">Uncharacterized protein</fullName>
    </submittedName>
</protein>